<feature type="compositionally biased region" description="Polar residues" evidence="1">
    <location>
        <begin position="19"/>
        <end position="32"/>
    </location>
</feature>
<feature type="transmembrane region" description="Helical" evidence="2">
    <location>
        <begin position="51"/>
        <end position="73"/>
    </location>
</feature>
<accession>A0A197KFV0</accession>
<evidence type="ECO:0000313" key="3">
    <source>
        <dbReference type="EMBL" id="OAQ35254.1"/>
    </source>
</evidence>
<keyword evidence="2" id="KW-0812">Transmembrane</keyword>
<name>A0A197KFV0_9FUNG</name>
<organism evidence="3 4">
    <name type="scientific">Linnemannia elongata AG-77</name>
    <dbReference type="NCBI Taxonomy" id="1314771"/>
    <lineage>
        <taxon>Eukaryota</taxon>
        <taxon>Fungi</taxon>
        <taxon>Fungi incertae sedis</taxon>
        <taxon>Mucoromycota</taxon>
        <taxon>Mortierellomycotina</taxon>
        <taxon>Mortierellomycetes</taxon>
        <taxon>Mortierellales</taxon>
        <taxon>Mortierellaceae</taxon>
        <taxon>Linnemannia</taxon>
    </lineage>
</organism>
<dbReference type="EMBL" id="KV442015">
    <property type="protein sequence ID" value="OAQ35254.1"/>
    <property type="molecule type" value="Genomic_DNA"/>
</dbReference>
<dbReference type="Proteomes" id="UP000078512">
    <property type="component" value="Unassembled WGS sequence"/>
</dbReference>
<sequence length="689" mass="79332">MSFFKRSNKNKSVSAASSPAQTPRASMQSSRSSDVKLTPEQAIYKITHNKLTFAAAGVTMTALISIFDIPLLLDTICIRFTTRESLLPCLLVCRHWYDCFFPQVHRFIELDYHKDNIRIEDILYQAQSRRLRSLDIDIVDVGYFLHSESCVSLETLRCGDYQAVSLAKRLTKRLAKEVDTECEKLGLALGMATVEAEADFRRRPIPEDAFENGMIRDIASATSTATKADLFEVSEDDGDAYSSDEDNDDDDGHNSDGEGIDDKDATALPPPFSRINVSILFKMTTALIARNPHLRILEFTNDRLEQNYDVVPNVAPLIPRLVHLTKLKILVIMGLHEEFLASLLCYIPESMQDVEIKARELLPLKRSIQWSIYPTITRKPSLRRLCLNPRGFKGFVGDNDRQVESNVMIFILKTVERSPHLVELELMGRHYEWMDVLETLSWYCPDVERLSLRVAFYHLWMIGPLNVPPLLNLREVHLEGDADDISNSLSVDEQYRRVLPDFLLGSYKTLEVLTVEVTGSAEAFETEAWNFWRKCPRLKRYSFRVSQGWGTAAPRHHQLVYLVDNIGSSNCYSHSKEKDNNLSSTWACLELEELDTTIQHAPWQECRERRDQYHLSQFLPLVRPLYQQLRLLKRLKQLRLRWDYCGKYEYLAADKALDLVNATDRMNEADMGLMTIEDTAWMGLPWREK</sequence>
<feature type="region of interest" description="Disordered" evidence="1">
    <location>
        <begin position="1"/>
        <end position="34"/>
    </location>
</feature>
<feature type="compositionally biased region" description="Basic and acidic residues" evidence="1">
    <location>
        <begin position="252"/>
        <end position="265"/>
    </location>
</feature>
<dbReference type="OrthoDB" id="2437929at2759"/>
<reference evidence="3 4" key="1">
    <citation type="submission" date="2016-05" db="EMBL/GenBank/DDBJ databases">
        <title>Genome sequencing reveals origins of a unique bacterial endosymbiosis in the earliest lineages of terrestrial Fungi.</title>
        <authorList>
            <consortium name="DOE Joint Genome Institute"/>
            <person name="Uehling J."/>
            <person name="Gryganskyi A."/>
            <person name="Hameed K."/>
            <person name="Tschaplinski T."/>
            <person name="Misztal P."/>
            <person name="Wu S."/>
            <person name="Desiro A."/>
            <person name="Vande Pol N."/>
            <person name="Du Z.-Y."/>
            <person name="Zienkiewicz A."/>
            <person name="Zienkiewicz K."/>
            <person name="Morin E."/>
            <person name="Tisserant E."/>
            <person name="Splivallo R."/>
            <person name="Hainaut M."/>
            <person name="Henrissat B."/>
            <person name="Ohm R."/>
            <person name="Kuo A."/>
            <person name="Yan J."/>
            <person name="Lipzen A."/>
            <person name="Nolan M."/>
            <person name="Labutti K."/>
            <person name="Barry K."/>
            <person name="Goldstein A."/>
            <person name="Labbe J."/>
            <person name="Schadt C."/>
            <person name="Tuskan G."/>
            <person name="Grigoriev I."/>
            <person name="Martin F."/>
            <person name="Vilgalys R."/>
            <person name="Bonito G."/>
        </authorList>
    </citation>
    <scope>NUCLEOTIDE SEQUENCE [LARGE SCALE GENOMIC DNA]</scope>
    <source>
        <strain evidence="3 4">AG-77</strain>
    </source>
</reference>
<evidence type="ECO:0000313" key="4">
    <source>
        <dbReference type="Proteomes" id="UP000078512"/>
    </source>
</evidence>
<evidence type="ECO:0000256" key="2">
    <source>
        <dbReference type="SAM" id="Phobius"/>
    </source>
</evidence>
<proteinExistence type="predicted"/>
<feature type="compositionally biased region" description="Acidic residues" evidence="1">
    <location>
        <begin position="236"/>
        <end position="251"/>
    </location>
</feature>
<feature type="region of interest" description="Disordered" evidence="1">
    <location>
        <begin position="236"/>
        <end position="268"/>
    </location>
</feature>
<keyword evidence="2" id="KW-0472">Membrane</keyword>
<keyword evidence="4" id="KW-1185">Reference proteome</keyword>
<evidence type="ECO:0000256" key="1">
    <source>
        <dbReference type="SAM" id="MobiDB-lite"/>
    </source>
</evidence>
<keyword evidence="2" id="KW-1133">Transmembrane helix</keyword>
<gene>
    <name evidence="3" type="ORF">K457DRAFT_13812</name>
</gene>
<protein>
    <submittedName>
        <fullName evidence="3">Uncharacterized protein</fullName>
    </submittedName>
</protein>
<dbReference type="AlphaFoldDB" id="A0A197KFV0"/>